<reference evidence="2 3" key="1">
    <citation type="submission" date="2015-01" db="EMBL/GenBank/DDBJ databases">
        <title>The Genome Sequence of Capronia semiimmersa CBS27337.</title>
        <authorList>
            <consortium name="The Broad Institute Genomics Platform"/>
            <person name="Cuomo C."/>
            <person name="de Hoog S."/>
            <person name="Gorbushina A."/>
            <person name="Stielow B."/>
            <person name="Teixiera M."/>
            <person name="Abouelleil A."/>
            <person name="Chapman S.B."/>
            <person name="Priest M."/>
            <person name="Young S.K."/>
            <person name="Wortman J."/>
            <person name="Nusbaum C."/>
            <person name="Birren B."/>
        </authorList>
    </citation>
    <scope>NUCLEOTIDE SEQUENCE [LARGE SCALE GENOMIC DNA]</scope>
    <source>
        <strain evidence="2 3">CBS 27337</strain>
    </source>
</reference>
<accession>A0A0D2F634</accession>
<dbReference type="EMBL" id="KN846963">
    <property type="protein sequence ID" value="KIW62410.1"/>
    <property type="molecule type" value="Genomic_DNA"/>
</dbReference>
<keyword evidence="3" id="KW-1185">Reference proteome</keyword>
<evidence type="ECO:0000256" key="1">
    <source>
        <dbReference type="SAM" id="Phobius"/>
    </source>
</evidence>
<keyword evidence="1" id="KW-1133">Transmembrane helix</keyword>
<dbReference type="Proteomes" id="UP000054266">
    <property type="component" value="Unassembled WGS sequence"/>
</dbReference>
<feature type="transmembrane region" description="Helical" evidence="1">
    <location>
        <begin position="84"/>
        <end position="104"/>
    </location>
</feature>
<dbReference type="AlphaFoldDB" id="A0A0D2F634"/>
<organism evidence="2 3">
    <name type="scientific">Phialophora macrospora</name>
    <dbReference type="NCBI Taxonomy" id="1851006"/>
    <lineage>
        <taxon>Eukaryota</taxon>
        <taxon>Fungi</taxon>
        <taxon>Dikarya</taxon>
        <taxon>Ascomycota</taxon>
        <taxon>Pezizomycotina</taxon>
        <taxon>Eurotiomycetes</taxon>
        <taxon>Chaetothyriomycetidae</taxon>
        <taxon>Chaetothyriales</taxon>
        <taxon>Herpotrichiellaceae</taxon>
        <taxon>Phialophora</taxon>
    </lineage>
</organism>
<protein>
    <submittedName>
        <fullName evidence="2">Uncharacterized protein</fullName>
    </submittedName>
</protein>
<dbReference type="HOGENOM" id="CLU_983526_0_0_1"/>
<evidence type="ECO:0000313" key="2">
    <source>
        <dbReference type="EMBL" id="KIW62410.1"/>
    </source>
</evidence>
<keyword evidence="1" id="KW-0812">Transmembrane</keyword>
<proteinExistence type="predicted"/>
<keyword evidence="1" id="KW-0472">Membrane</keyword>
<gene>
    <name evidence="2" type="ORF">PV04_10588</name>
</gene>
<name>A0A0D2F634_9EURO</name>
<sequence length="283" mass="32155">MQRYTRPIRKKVCKELGIYLSRQFRCQNTLVQLVSFPPSSISNHVSGAQRNVLKPTSAPVYSYDVAMAPSPLRSKTVGHTSYHLGVRTILVVCCSSVLLVLFIVKRRRRLASLPHIERRTPSPTMEEKNPEGVLFGSGDPIDSVDRKLLTEILNPLLDVGPRKSSLMTSGYLAAKAKLEKAEESTSVLETHSQIQVLTIKPQDIQHHSIVEHQKLQWSRRSSPGPQHQVNTSATVAHHDRMENLSLTSSLHAESKHDETQYFYDDYNPVIKWRRRTLIFEKMP</sequence>
<evidence type="ECO:0000313" key="3">
    <source>
        <dbReference type="Proteomes" id="UP000054266"/>
    </source>
</evidence>